<dbReference type="AlphaFoldDB" id="E9SD60"/>
<organism evidence="3 4">
    <name type="scientific">Ruminococcus albus 8</name>
    <dbReference type="NCBI Taxonomy" id="246199"/>
    <lineage>
        <taxon>Bacteria</taxon>
        <taxon>Bacillati</taxon>
        <taxon>Bacillota</taxon>
        <taxon>Clostridia</taxon>
        <taxon>Eubacteriales</taxon>
        <taxon>Oscillospiraceae</taxon>
        <taxon>Ruminococcus</taxon>
    </lineage>
</organism>
<keyword evidence="2" id="KW-0472">Membrane</keyword>
<dbReference type="STRING" id="246199.CUS_6076"/>
<evidence type="ECO:0000256" key="1">
    <source>
        <dbReference type="SAM" id="MobiDB-lite"/>
    </source>
</evidence>
<evidence type="ECO:0000256" key="2">
    <source>
        <dbReference type="SAM" id="Phobius"/>
    </source>
</evidence>
<evidence type="ECO:0000313" key="3">
    <source>
        <dbReference type="EMBL" id="EGC02833.1"/>
    </source>
</evidence>
<keyword evidence="2" id="KW-0812">Transmembrane</keyword>
<proteinExistence type="predicted"/>
<feature type="transmembrane region" description="Helical" evidence="2">
    <location>
        <begin position="217"/>
        <end position="239"/>
    </location>
</feature>
<dbReference type="EMBL" id="ADKM02000086">
    <property type="protein sequence ID" value="EGC02833.1"/>
    <property type="molecule type" value="Genomic_DNA"/>
</dbReference>
<name>E9SD60_RUMAL</name>
<sequence length="292" mass="33688">MALFGNYNTPGRGVLKTPHEKRPFFKFWEIYFRHCWQLMGLNMLYFLFTIPLFATVILAGENLKWLALMAVSGIMGPATAAMTRVVRNFSQERPTFMMHDFFRAFKLNFKQGLIMGYIDTVVVISFIIGVPMYQQMAQNNTAMYVPYVITLACMLVFLMMHFYIYQMMCSTNLTMMQILRNSLFLVSVGLKSTIFTLLTTLFVVIFCYLMLLVTPAVGIALVMIMPFTFLTFVACFNCYPVIRKNVIQPYYDQRGEQNPEEATVEGEALFEDKAAEEEAPVAEKKTKRKTIR</sequence>
<dbReference type="InterPro" id="IPR006938">
    <property type="entry name" value="DUF624"/>
</dbReference>
<feature type="region of interest" description="Disordered" evidence="1">
    <location>
        <begin position="272"/>
        <end position="292"/>
    </location>
</feature>
<dbReference type="eggNOG" id="COG5578">
    <property type="taxonomic scope" value="Bacteria"/>
</dbReference>
<reference evidence="3 4" key="1">
    <citation type="submission" date="2011-02" db="EMBL/GenBank/DDBJ databases">
        <authorList>
            <person name="Nelson K.E."/>
            <person name="Sutton G."/>
            <person name="Torralba M."/>
            <person name="Durkin S."/>
            <person name="Harkins D."/>
            <person name="Montgomery R."/>
            <person name="Ziemer C."/>
            <person name="Klaassens E."/>
            <person name="Ocuiv P."/>
            <person name="Morrison M."/>
        </authorList>
    </citation>
    <scope>NUCLEOTIDE SEQUENCE [LARGE SCALE GENOMIC DNA]</scope>
    <source>
        <strain evidence="3 4">8</strain>
    </source>
</reference>
<feature type="transmembrane region" description="Helical" evidence="2">
    <location>
        <begin position="65"/>
        <end position="86"/>
    </location>
</feature>
<dbReference type="Pfam" id="PF04854">
    <property type="entry name" value="DUF624"/>
    <property type="match status" value="1"/>
</dbReference>
<protein>
    <submittedName>
        <fullName evidence="3">Putative membrane protein</fullName>
    </submittedName>
</protein>
<evidence type="ECO:0000313" key="4">
    <source>
        <dbReference type="Proteomes" id="UP000004259"/>
    </source>
</evidence>
<comment type="caution">
    <text evidence="3">The sequence shown here is derived from an EMBL/GenBank/DDBJ whole genome shotgun (WGS) entry which is preliminary data.</text>
</comment>
<feature type="transmembrane region" description="Helical" evidence="2">
    <location>
        <begin position="144"/>
        <end position="164"/>
    </location>
</feature>
<accession>E9SD60</accession>
<keyword evidence="2" id="KW-1133">Transmembrane helix</keyword>
<feature type="transmembrane region" description="Helical" evidence="2">
    <location>
        <begin position="184"/>
        <end position="211"/>
    </location>
</feature>
<gene>
    <name evidence="3" type="ORF">CUS_6076</name>
</gene>
<dbReference type="Proteomes" id="UP000004259">
    <property type="component" value="Unassembled WGS sequence"/>
</dbReference>
<feature type="transmembrane region" description="Helical" evidence="2">
    <location>
        <begin position="107"/>
        <end position="132"/>
    </location>
</feature>
<dbReference type="OrthoDB" id="1852280at2"/>
<keyword evidence="4" id="KW-1185">Reference proteome</keyword>
<feature type="transmembrane region" description="Helical" evidence="2">
    <location>
        <begin position="38"/>
        <end position="59"/>
    </location>
</feature>
<dbReference type="RefSeq" id="WP_002850246.1">
    <property type="nucleotide sequence ID" value="NZ_ADKM02000086.1"/>
</dbReference>